<dbReference type="AlphaFoldDB" id="A0A0K1ED28"/>
<dbReference type="SUPFAM" id="SSF103007">
    <property type="entry name" value="Hypothetical protein TT1725"/>
    <property type="match status" value="1"/>
</dbReference>
<evidence type="ECO:0008006" key="4">
    <source>
        <dbReference type="Google" id="ProtNLM"/>
    </source>
</evidence>
<dbReference type="InterPro" id="IPR007546">
    <property type="entry name" value="DUF503"/>
</dbReference>
<name>A0A0K1ED28_CHOCO</name>
<keyword evidence="3" id="KW-1185">Reference proteome</keyword>
<dbReference type="EMBL" id="CP012159">
    <property type="protein sequence ID" value="AKT38749.1"/>
    <property type="molecule type" value="Genomic_DNA"/>
</dbReference>
<dbReference type="PANTHER" id="PTHR36441:SF1">
    <property type="entry name" value="DUF503 DOMAIN-CONTAINING PROTEIN"/>
    <property type="match status" value="1"/>
</dbReference>
<dbReference type="InterPro" id="IPR036746">
    <property type="entry name" value="TT1725-like_sf"/>
</dbReference>
<protein>
    <recommendedName>
        <fullName evidence="4">YlxP-like protein</fullName>
    </recommendedName>
</protein>
<dbReference type="PANTHER" id="PTHR36441">
    <property type="entry name" value="HYPOTHETICAL CYTOSOLIC PROTEIN"/>
    <property type="match status" value="1"/>
</dbReference>
<reference evidence="2 3" key="1">
    <citation type="submission" date="2015-07" db="EMBL/GenBank/DDBJ databases">
        <title>Genome analysis of myxobacterium Chondromyces crocatus Cm c5 reveals a high potential for natural compound synthesis and the genetic basis for the loss of fruiting body formation.</title>
        <authorList>
            <person name="Zaburannyi N."/>
            <person name="Bunk B."/>
            <person name="Maier J."/>
            <person name="Overmann J."/>
            <person name="Mueller R."/>
        </authorList>
    </citation>
    <scope>NUCLEOTIDE SEQUENCE [LARGE SCALE GENOMIC DNA]</scope>
    <source>
        <strain evidence="2 3">Cm c5</strain>
    </source>
</reference>
<evidence type="ECO:0000313" key="3">
    <source>
        <dbReference type="Proteomes" id="UP000067626"/>
    </source>
</evidence>
<proteinExistence type="predicted"/>
<dbReference type="OrthoDB" id="9809023at2"/>
<dbReference type="RefSeq" id="WP_050430938.1">
    <property type="nucleotide sequence ID" value="NZ_CP012159.1"/>
</dbReference>
<dbReference type="KEGG" id="ccro:CMC5_028950"/>
<sequence>MFVGILRLRLAVVGARSLKDKRRVVKSMKERAQAKFRVSVAEVGQLDDPRHATLGVAVVSNEAAQCDRVLADVAAMASTLPDAVLADRATEIIALGDGGSGVQGGIEQALGSPLDAHDDEEDA</sequence>
<gene>
    <name evidence="2" type="ORF">CMC5_028950</name>
</gene>
<evidence type="ECO:0000256" key="1">
    <source>
        <dbReference type="SAM" id="MobiDB-lite"/>
    </source>
</evidence>
<dbReference type="Pfam" id="PF04456">
    <property type="entry name" value="DUF503"/>
    <property type="match status" value="1"/>
</dbReference>
<dbReference type="Proteomes" id="UP000067626">
    <property type="component" value="Chromosome"/>
</dbReference>
<evidence type="ECO:0000313" key="2">
    <source>
        <dbReference type="EMBL" id="AKT38749.1"/>
    </source>
</evidence>
<feature type="region of interest" description="Disordered" evidence="1">
    <location>
        <begin position="99"/>
        <end position="123"/>
    </location>
</feature>
<organism evidence="2 3">
    <name type="scientific">Chondromyces crocatus</name>
    <dbReference type="NCBI Taxonomy" id="52"/>
    <lineage>
        <taxon>Bacteria</taxon>
        <taxon>Pseudomonadati</taxon>
        <taxon>Myxococcota</taxon>
        <taxon>Polyangia</taxon>
        <taxon>Polyangiales</taxon>
        <taxon>Polyangiaceae</taxon>
        <taxon>Chondromyces</taxon>
    </lineage>
</organism>
<accession>A0A0K1ED28</accession>
<dbReference type="Gene3D" id="3.30.70.1120">
    <property type="entry name" value="TT1725-like"/>
    <property type="match status" value="1"/>
</dbReference>
<dbReference type="STRING" id="52.CMC5_028950"/>